<dbReference type="Proteomes" id="UP000015354">
    <property type="component" value="Unassembled WGS sequence"/>
</dbReference>
<comment type="caution">
    <text evidence="10">The sequence shown here is derived from an EMBL/GenBank/DDBJ whole genome shotgun (WGS) entry which is preliminary data.</text>
</comment>
<keyword evidence="7" id="KW-0333">Golgi apparatus</keyword>
<gene>
    <name evidence="10" type="ORF">STCU_05429</name>
</gene>
<comment type="subcellular location">
    <subcellularLocation>
        <location evidence="2">Golgi apparatus</location>
    </subcellularLocation>
    <subcellularLocation>
        <location evidence="1">Membrane</location>
        <topology evidence="1">Multi-pass membrane protein</topology>
    </subcellularLocation>
</comment>
<evidence type="ECO:0000256" key="6">
    <source>
        <dbReference type="ARBA" id="ARBA00022989"/>
    </source>
</evidence>
<evidence type="ECO:0000256" key="1">
    <source>
        <dbReference type="ARBA" id="ARBA00004141"/>
    </source>
</evidence>
<evidence type="ECO:0000256" key="2">
    <source>
        <dbReference type="ARBA" id="ARBA00004555"/>
    </source>
</evidence>
<dbReference type="AlphaFoldDB" id="S9UGM7"/>
<feature type="signal peptide" evidence="9">
    <location>
        <begin position="1"/>
        <end position="25"/>
    </location>
</feature>
<accession>S9UGM7</accession>
<dbReference type="InterPro" id="IPR004240">
    <property type="entry name" value="EMP70"/>
</dbReference>
<evidence type="ECO:0000256" key="4">
    <source>
        <dbReference type="ARBA" id="ARBA00022692"/>
    </source>
</evidence>
<dbReference type="OrthoDB" id="1666796at2759"/>
<feature type="transmembrane region" description="Helical" evidence="9">
    <location>
        <begin position="390"/>
        <end position="410"/>
    </location>
</feature>
<feature type="transmembrane region" description="Helical" evidence="9">
    <location>
        <begin position="479"/>
        <end position="500"/>
    </location>
</feature>
<feature type="transmembrane region" description="Helical" evidence="9">
    <location>
        <begin position="545"/>
        <end position="568"/>
    </location>
</feature>
<evidence type="ECO:0000256" key="9">
    <source>
        <dbReference type="RuleBase" id="RU363079"/>
    </source>
</evidence>
<reference evidence="10 11" key="1">
    <citation type="journal article" date="2013" name="PLoS ONE">
        <title>Predicting the Proteins of Angomonas deanei, Strigomonas culicis and Their Respective Endosymbionts Reveals New Aspects of the Trypanosomatidae Family.</title>
        <authorList>
            <person name="Motta M.C."/>
            <person name="Martins A.C."/>
            <person name="de Souza S.S."/>
            <person name="Catta-Preta C.M."/>
            <person name="Silva R."/>
            <person name="Klein C.C."/>
            <person name="de Almeida L.G."/>
            <person name="de Lima Cunha O."/>
            <person name="Ciapina L.P."/>
            <person name="Brocchi M."/>
            <person name="Colabardini A.C."/>
            <person name="de Araujo Lima B."/>
            <person name="Machado C.R."/>
            <person name="de Almeida Soares C.M."/>
            <person name="Probst C.M."/>
            <person name="de Menezes C.B."/>
            <person name="Thompson C.E."/>
            <person name="Bartholomeu D.C."/>
            <person name="Gradia D.F."/>
            <person name="Pavoni D.P."/>
            <person name="Grisard E.C."/>
            <person name="Fantinatti-Garboggini F."/>
            <person name="Marchini F.K."/>
            <person name="Rodrigues-Luiz G.F."/>
            <person name="Wagner G."/>
            <person name="Goldman G.H."/>
            <person name="Fietto J.L."/>
            <person name="Elias M.C."/>
            <person name="Goldman M.H."/>
            <person name="Sagot M.F."/>
            <person name="Pereira M."/>
            <person name="Stoco P.H."/>
            <person name="de Mendonca-Neto R.P."/>
            <person name="Teixeira S.M."/>
            <person name="Maciel T.E."/>
            <person name="de Oliveira Mendes T.A."/>
            <person name="Urmenyi T.P."/>
            <person name="de Souza W."/>
            <person name="Schenkman S."/>
            <person name="de Vasconcelos A.T."/>
        </authorList>
    </citation>
    <scope>NUCLEOTIDE SEQUENCE [LARGE SCALE GENOMIC DNA]</scope>
</reference>
<evidence type="ECO:0000256" key="8">
    <source>
        <dbReference type="ARBA" id="ARBA00023136"/>
    </source>
</evidence>
<evidence type="ECO:0000313" key="11">
    <source>
        <dbReference type="Proteomes" id="UP000015354"/>
    </source>
</evidence>
<feature type="transmembrane region" description="Helical" evidence="9">
    <location>
        <begin position="260"/>
        <end position="282"/>
    </location>
</feature>
<keyword evidence="11" id="KW-1185">Reference proteome</keyword>
<evidence type="ECO:0000256" key="7">
    <source>
        <dbReference type="ARBA" id="ARBA00023034"/>
    </source>
</evidence>
<feature type="transmembrane region" description="Helical" evidence="9">
    <location>
        <begin position="515"/>
        <end position="538"/>
    </location>
</feature>
<feature type="transmembrane region" description="Helical" evidence="9">
    <location>
        <begin position="356"/>
        <end position="378"/>
    </location>
</feature>
<dbReference type="Pfam" id="PF02990">
    <property type="entry name" value="EMP70"/>
    <property type="match status" value="1"/>
</dbReference>
<dbReference type="PANTHER" id="PTHR10766">
    <property type="entry name" value="TRANSMEMBRANE 9 SUPERFAMILY PROTEIN"/>
    <property type="match status" value="1"/>
</dbReference>
<feature type="chain" id="PRO_5007365823" description="Transmembrane 9 superfamily member" evidence="9">
    <location>
        <begin position="26"/>
        <end position="620"/>
    </location>
</feature>
<dbReference type="GO" id="GO:0005794">
    <property type="term" value="C:Golgi apparatus"/>
    <property type="evidence" value="ECO:0007669"/>
    <property type="project" value="UniProtKB-SubCell"/>
</dbReference>
<keyword evidence="8 9" id="KW-0472">Membrane</keyword>
<dbReference type="GO" id="GO:0072657">
    <property type="term" value="P:protein localization to membrane"/>
    <property type="evidence" value="ECO:0007669"/>
    <property type="project" value="TreeGrafter"/>
</dbReference>
<dbReference type="GO" id="GO:0016020">
    <property type="term" value="C:membrane"/>
    <property type="evidence" value="ECO:0007669"/>
    <property type="project" value="UniProtKB-SubCell"/>
</dbReference>
<evidence type="ECO:0000256" key="5">
    <source>
        <dbReference type="ARBA" id="ARBA00022729"/>
    </source>
</evidence>
<feature type="transmembrane region" description="Helical" evidence="9">
    <location>
        <begin position="430"/>
        <end position="451"/>
    </location>
</feature>
<evidence type="ECO:0000313" key="10">
    <source>
        <dbReference type="EMBL" id="EPY27909.1"/>
    </source>
</evidence>
<sequence>MRGTCVLLVAVLAWLLVLCSVPTEAVSLISDGITFKESEQFYVGAEPYRALSVLVRYSIRSLPLLALKDDKRKAAEKTFANNLGLRLLGSRAVPTIFSFQPLFTHTLKKAQEVQLSTKEAARLLRMCQNGYAGSFNLNGLSGVFETATAENLLRSTYAIGWMRNQGICYVTNAFNFVFYYQVSNGEENTHYYTVVGFKVTPLLKNNVTVDASAIKAKQSATVGMYYAAEWVEDADGSHMTQLRESAFAKEEDLRRRRGHFISSLNVFLLWTLVGVTATTVLFRTVRRDLLDETDPEQLEELRSGGKWKLVQGDVFRTPPHPVLFASLVGAGVQLCSMVVFTFVCSAIGLLHPSQRGVLLTGFVFTYIFSSSICGFVVARLLKLFKVQSNIRALIASLVLPFMIMVVYVVLNGIQLFKHTSMSSPFSATVLLLVLEFFCAIPLVFIGIVVGYRMQEISVPCKVSALPRLMPSDVSHGIDAFDLFSGFLPFLASFIEMTYVLNSMWQSSAFYRLNTLFWQALVILSLCAEVSIIVTYITLSQQNYMWWWRSFSCVAWCGVYMFIYSIYYMLNVLQVRQPLSIFIFCGYMGGFCTLVALVTGSVGFISSFVFVRVIYTASKAE</sequence>
<evidence type="ECO:0000256" key="3">
    <source>
        <dbReference type="ARBA" id="ARBA00005227"/>
    </source>
</evidence>
<name>S9UGM7_9TRYP</name>
<proteinExistence type="inferred from homology"/>
<keyword evidence="5 9" id="KW-0732">Signal</keyword>
<feature type="transmembrane region" description="Helical" evidence="9">
    <location>
        <begin position="580"/>
        <end position="610"/>
    </location>
</feature>
<keyword evidence="6 9" id="KW-1133">Transmembrane helix</keyword>
<organism evidence="10 11">
    <name type="scientific">Strigomonas culicis</name>
    <dbReference type="NCBI Taxonomy" id="28005"/>
    <lineage>
        <taxon>Eukaryota</taxon>
        <taxon>Discoba</taxon>
        <taxon>Euglenozoa</taxon>
        <taxon>Kinetoplastea</taxon>
        <taxon>Metakinetoplastina</taxon>
        <taxon>Trypanosomatida</taxon>
        <taxon>Trypanosomatidae</taxon>
        <taxon>Strigomonadinae</taxon>
        <taxon>Strigomonas</taxon>
    </lineage>
</organism>
<keyword evidence="4 9" id="KW-0812">Transmembrane</keyword>
<dbReference type="PANTHER" id="PTHR10766:SF55">
    <property type="entry name" value="TRANSMEMBRANE 9 SUPERFAMILY MEMBER 4"/>
    <property type="match status" value="1"/>
</dbReference>
<comment type="similarity">
    <text evidence="3 9">Belongs to the nonaspanin (TM9SF) (TC 9.A.2) family.</text>
</comment>
<feature type="transmembrane region" description="Helical" evidence="9">
    <location>
        <begin position="322"/>
        <end position="350"/>
    </location>
</feature>
<dbReference type="EMBL" id="ATMH01005429">
    <property type="protein sequence ID" value="EPY27909.1"/>
    <property type="molecule type" value="Genomic_DNA"/>
</dbReference>
<protein>
    <recommendedName>
        <fullName evidence="9">Transmembrane 9 superfamily member</fullName>
    </recommendedName>
</protein>